<accession>A0ABN0NCU5</accession>
<name>A0ABN0NCU5_9NEIS</name>
<dbReference type="EMBL" id="AVPH01000002">
    <property type="protein sequence ID" value="ERE21170.1"/>
    <property type="molecule type" value="Genomic_DNA"/>
</dbReference>
<protein>
    <submittedName>
        <fullName evidence="1">Uncharacterized protein</fullName>
    </submittedName>
</protein>
<dbReference type="NCBIfam" id="NF042945">
    <property type="entry name" value="DUF4297_antiphage"/>
    <property type="match status" value="1"/>
</dbReference>
<dbReference type="Proteomes" id="UP000016426">
    <property type="component" value="Unassembled WGS sequence"/>
</dbReference>
<gene>
    <name evidence="1" type="ORF">O166_02500</name>
</gene>
<keyword evidence="2" id="KW-1185">Reference proteome</keyword>
<organism evidence="1 2">
    <name type="scientific">Pseudogulbenkiania ferrooxidans EGD-HP2</name>
    <dbReference type="NCBI Taxonomy" id="1388764"/>
    <lineage>
        <taxon>Bacteria</taxon>
        <taxon>Pseudomonadati</taxon>
        <taxon>Pseudomonadota</taxon>
        <taxon>Betaproteobacteria</taxon>
        <taxon>Neisseriales</taxon>
        <taxon>Chromobacteriaceae</taxon>
        <taxon>Pseudogulbenkiania</taxon>
    </lineage>
</organism>
<dbReference type="RefSeq" id="WP_021474897.1">
    <property type="nucleotide sequence ID" value="NZ_AVPH01000002.1"/>
</dbReference>
<evidence type="ECO:0000313" key="2">
    <source>
        <dbReference type="Proteomes" id="UP000016426"/>
    </source>
</evidence>
<sequence length="407" mass="47056">MTDRSAVDTIRGYFYQFDLSILSVLKLASLDDSIEIECTEDIDIRTATDITATQCKYFAKTEYNHSVIKDAVKHMVSHFKESLTGTKPKVSYSIKGHYASGQEKLDCDIDVDFLKKHFLTFSEGKGTTKVTRYHHTELGLSDADLGEFLKRFTIDIRAKEFDEQYREILGAIQSIFKSTPFSAEYFYYNNALAVIRDLSIKVTPMDRTITKKEFLERINTSTILFNEWFVEKKGKKEHLAALRKEYFTEFNVSPHERFFLVEVQADSYMRSDLKDIFFELSKKWAKLSSREPSPFCPYIHVHGIPDDELLALKRELSAEGFKLIDGHDFQAADFSHQSITQQATHGNGIKIKILNTLSNVEQTLNWITKTRRIYQFHFGNSYFDYDKPAVKHVKIQVAQLSDVKSII</sequence>
<evidence type="ECO:0000313" key="1">
    <source>
        <dbReference type="EMBL" id="ERE21170.1"/>
    </source>
</evidence>
<comment type="caution">
    <text evidence="1">The sequence shown here is derived from an EMBL/GenBank/DDBJ whole genome shotgun (WGS) entry which is preliminary data.</text>
</comment>
<reference evidence="1 2" key="1">
    <citation type="journal article" date="2013" name="Genome Announc.">
        <title>Genome Sequence of the Pigment-Producing Bacterium Pseudogulbenkiania ferrooxidans, Isolated from Loktak Lake.</title>
        <authorList>
            <person name="Puranik S."/>
            <person name="Talkal R."/>
            <person name="Qureshi A."/>
            <person name="Khardenavis A."/>
            <person name="Kapley A."/>
            <person name="Purohit H.J."/>
        </authorList>
    </citation>
    <scope>NUCLEOTIDE SEQUENCE [LARGE SCALE GENOMIC DNA]</scope>
    <source>
        <strain evidence="1 2">EGD-HP2</strain>
    </source>
</reference>
<proteinExistence type="predicted"/>